<dbReference type="Proteomes" id="UP000199032">
    <property type="component" value="Unassembled WGS sequence"/>
</dbReference>
<gene>
    <name evidence="1" type="ORF">COMA1_60047</name>
</gene>
<accession>A0A0S4LML7</accession>
<evidence type="ECO:0000313" key="2">
    <source>
        <dbReference type="Proteomes" id="UP000199032"/>
    </source>
</evidence>
<dbReference type="EMBL" id="CZQA01000012">
    <property type="protein sequence ID" value="CUS38741.1"/>
    <property type="molecule type" value="Genomic_DNA"/>
</dbReference>
<evidence type="ECO:0000313" key="1">
    <source>
        <dbReference type="EMBL" id="CUS38741.1"/>
    </source>
</evidence>
<protein>
    <submittedName>
        <fullName evidence="1">Uncharacterized protein</fullName>
    </submittedName>
</protein>
<reference evidence="1 2" key="1">
    <citation type="submission" date="2015-10" db="EMBL/GenBank/DDBJ databases">
        <authorList>
            <person name="Gilbert D.G."/>
        </authorList>
    </citation>
    <scope>NUCLEOTIDE SEQUENCE [LARGE SCALE GENOMIC DNA]</scope>
    <source>
        <strain evidence="1">COMA1</strain>
    </source>
</reference>
<name>A0A0S4LML7_9BACT</name>
<dbReference type="AlphaFoldDB" id="A0A0S4LML7"/>
<organism evidence="1 2">
    <name type="scientific">Candidatus Nitrospira nitrosa</name>
    <dbReference type="NCBI Taxonomy" id="1742972"/>
    <lineage>
        <taxon>Bacteria</taxon>
        <taxon>Pseudomonadati</taxon>
        <taxon>Nitrospirota</taxon>
        <taxon>Nitrospiria</taxon>
        <taxon>Nitrospirales</taxon>
        <taxon>Nitrospiraceae</taxon>
        <taxon>Nitrospira</taxon>
    </lineage>
</organism>
<keyword evidence="2" id="KW-1185">Reference proteome</keyword>
<proteinExistence type="predicted"/>
<sequence length="37" mass="4005">MARMLEQQLDQAAFPGAKVALHTSTGQAMQYCHGLLS</sequence>